<feature type="compositionally biased region" description="Basic and acidic residues" evidence="1">
    <location>
        <begin position="11"/>
        <end position="22"/>
    </location>
</feature>
<accession>A0A2N9F916</accession>
<feature type="region of interest" description="Disordered" evidence="1">
    <location>
        <begin position="1"/>
        <end position="27"/>
    </location>
</feature>
<sequence>MATESAVRMVESSRDRKWHSSKDAATFGSPLENMEVEQLELLSKVQRFHGGQADIIPNRSGSAPPSMEGSLAAIKNLLMQQNPNLNSSLANLSSAFENCMSEEQLRSDPAYVAYYSSKINLNPRLPPPLISQENQRLVRHMGVFGNNRRSTSVDDSGNGSLNLSQGSLSTHKEESENDTSPRPASNNLEDFPRTPSPVYTLSRSAGPATTEEDSDVQANSLNVSSVNISKLPESNSGSTDVGSEACALDARAIGLISENSPLVTSLTSSRSPDGIGTSPTLQSNESNRKDAGLEDDASVSSALGPDVSRMETRASNAESNRNKQEEPQSYVRNMLQHHPSSQRSTPYQFQGVQAQVSSQGMNHSHGVMEKVLNGQPHFSSVEVQPSFQSPGLTPPLYATAAAYMASGNPYYSNIYPPGIIAPQYSMGGYALSPAHLTPYMTGFPSHGAIPFPFDATSGPSFSGRTVSASTGEGFPLVGDAQHLSKPYGQQGLMLQPSFVDPHHMQYYPHHFDNAYSIAFHSRLASTSATGGQVDPFALQKESTFASYMSDQKLQPTTNGSLSIMSPRNMGTTNSGYFQSPPNLGVMTQFPASPLSSPLLPSSPVGGMNHLSRRNEMRFPQGSTRNAGVYTGWQGQRGLYSFDEPRRHSLLEELKSSSARKFELSDIAGRIVEFRQVLINMGVDLFSRSWNIAVPKTRHLFSKKSFHLLQN</sequence>
<feature type="compositionally biased region" description="Low complexity" evidence="1">
    <location>
        <begin position="156"/>
        <end position="169"/>
    </location>
</feature>
<dbReference type="EMBL" id="OIVN01000657">
    <property type="protein sequence ID" value="SPC83585.1"/>
    <property type="molecule type" value="Genomic_DNA"/>
</dbReference>
<protein>
    <recommendedName>
        <fullName evidence="3">Nucleic acid binding NABP domain-containing protein</fullName>
    </recommendedName>
</protein>
<dbReference type="AlphaFoldDB" id="A0A2N9F916"/>
<name>A0A2N9F916_FAGSY</name>
<evidence type="ECO:0000313" key="2">
    <source>
        <dbReference type="EMBL" id="SPC83585.1"/>
    </source>
</evidence>
<feature type="region of interest" description="Disordered" evidence="1">
    <location>
        <begin position="146"/>
        <end position="218"/>
    </location>
</feature>
<feature type="compositionally biased region" description="Polar residues" evidence="1">
    <location>
        <begin position="178"/>
        <end position="188"/>
    </location>
</feature>
<organism evidence="2">
    <name type="scientific">Fagus sylvatica</name>
    <name type="common">Beechnut</name>
    <dbReference type="NCBI Taxonomy" id="28930"/>
    <lineage>
        <taxon>Eukaryota</taxon>
        <taxon>Viridiplantae</taxon>
        <taxon>Streptophyta</taxon>
        <taxon>Embryophyta</taxon>
        <taxon>Tracheophyta</taxon>
        <taxon>Spermatophyta</taxon>
        <taxon>Magnoliopsida</taxon>
        <taxon>eudicotyledons</taxon>
        <taxon>Gunneridae</taxon>
        <taxon>Pentapetalae</taxon>
        <taxon>rosids</taxon>
        <taxon>fabids</taxon>
        <taxon>Fagales</taxon>
        <taxon>Fagaceae</taxon>
        <taxon>Fagus</taxon>
    </lineage>
</organism>
<reference evidence="2" key="1">
    <citation type="submission" date="2018-02" db="EMBL/GenBank/DDBJ databases">
        <authorList>
            <person name="Cohen D.B."/>
            <person name="Kent A.D."/>
        </authorList>
    </citation>
    <scope>NUCLEOTIDE SEQUENCE</scope>
</reference>
<feature type="region of interest" description="Disordered" evidence="1">
    <location>
        <begin position="263"/>
        <end position="328"/>
    </location>
</feature>
<evidence type="ECO:0000256" key="1">
    <source>
        <dbReference type="SAM" id="MobiDB-lite"/>
    </source>
</evidence>
<proteinExistence type="predicted"/>
<gene>
    <name evidence="2" type="ORF">FSB_LOCUS11467</name>
</gene>
<evidence type="ECO:0008006" key="3">
    <source>
        <dbReference type="Google" id="ProtNLM"/>
    </source>
</evidence>
<feature type="compositionally biased region" description="Polar residues" evidence="1">
    <location>
        <begin position="263"/>
        <end position="285"/>
    </location>
</feature>